<dbReference type="HOGENOM" id="CLU_030140_0_0_0"/>
<dbReference type="PRINTS" id="PR00078">
    <property type="entry name" value="G3PDHDRGNASE"/>
</dbReference>
<feature type="binding site" evidence="4">
    <location>
        <begin position="12"/>
        <end position="13"/>
    </location>
    <ligand>
        <name>NAD(+)</name>
        <dbReference type="ChEBI" id="CHEBI:57540"/>
    </ligand>
</feature>
<dbReference type="SMART" id="SM00846">
    <property type="entry name" value="Gp_dh_N"/>
    <property type="match status" value="1"/>
</dbReference>
<dbReference type="Proteomes" id="UP000002012">
    <property type="component" value="Chromosome"/>
</dbReference>
<feature type="domain" description="Glyceraldehyde 3-phosphate dehydrogenase NAD(P) binding" evidence="7">
    <location>
        <begin position="3"/>
        <end position="153"/>
    </location>
</feature>
<protein>
    <submittedName>
        <fullName evidence="8">Glyceraldehyde-3-phosphate dehydrogenase (Phosphorylating)</fullName>
        <ecNumber evidence="8">1.2.1.12</ecNumber>
    </submittedName>
</protein>
<evidence type="ECO:0000256" key="4">
    <source>
        <dbReference type="PIRSR" id="PIRSR000149-3"/>
    </source>
</evidence>
<evidence type="ECO:0000256" key="6">
    <source>
        <dbReference type="RuleBase" id="RU000397"/>
    </source>
</evidence>
<dbReference type="Gene3D" id="3.40.50.720">
    <property type="entry name" value="NAD(P)-binding Rossmann-like Domain"/>
    <property type="match status" value="1"/>
</dbReference>
<evidence type="ECO:0000256" key="5">
    <source>
        <dbReference type="PIRSR" id="PIRSR000149-4"/>
    </source>
</evidence>
<dbReference type="InterPro" id="IPR036291">
    <property type="entry name" value="NAD(P)-bd_dom_sf"/>
</dbReference>
<evidence type="ECO:0000256" key="1">
    <source>
        <dbReference type="ARBA" id="ARBA00011881"/>
    </source>
</evidence>
<dbReference type="AlphaFoldDB" id="D4H2K4"/>
<comment type="subunit">
    <text evidence="1">Homotetramer.</text>
</comment>
<dbReference type="SUPFAM" id="SSF51735">
    <property type="entry name" value="NAD(P)-binding Rossmann-fold domains"/>
    <property type="match status" value="1"/>
</dbReference>
<reference evidence="8 9" key="1">
    <citation type="journal article" date="2010" name="Stand. Genomic Sci.">
        <title>Complete genome sequence of Denitrovibrio acetiphilus type strain (N2460).</title>
        <authorList>
            <person name="Kiss H."/>
            <person name="Lang E."/>
            <person name="Lapidus A."/>
            <person name="Copeland A."/>
            <person name="Nolan M."/>
            <person name="Glavina Del Rio T."/>
            <person name="Chen F."/>
            <person name="Lucas S."/>
            <person name="Tice H."/>
            <person name="Cheng J.F."/>
            <person name="Han C."/>
            <person name="Goodwin L."/>
            <person name="Pitluck S."/>
            <person name="Liolios K."/>
            <person name="Pati A."/>
            <person name="Ivanova N."/>
            <person name="Mavromatis K."/>
            <person name="Chen A."/>
            <person name="Palaniappan K."/>
            <person name="Land M."/>
            <person name="Hauser L."/>
            <person name="Chang Y.J."/>
            <person name="Jeffries C.D."/>
            <person name="Detter J.C."/>
            <person name="Brettin T."/>
            <person name="Spring S."/>
            <person name="Rohde M."/>
            <person name="Goker M."/>
            <person name="Woyke T."/>
            <person name="Bristow J."/>
            <person name="Eisen J.A."/>
            <person name="Markowitz V."/>
            <person name="Hugenholtz P."/>
            <person name="Kyrpides N.C."/>
            <person name="Klenk H.P."/>
        </authorList>
    </citation>
    <scope>NUCLEOTIDE SEQUENCE [LARGE SCALE GENOMIC DNA]</scope>
    <source>
        <strain evidence="9">DSM 12809 / NBRC 114555 / N2460</strain>
    </source>
</reference>
<dbReference type="InterPro" id="IPR020828">
    <property type="entry name" value="GlycerAld_3-P_DH_NAD(P)-bd"/>
</dbReference>
<dbReference type="Pfam" id="PF00044">
    <property type="entry name" value="Gp_dh_N"/>
    <property type="match status" value="1"/>
</dbReference>
<dbReference type="SUPFAM" id="SSF55347">
    <property type="entry name" value="Glyceraldehyde-3-phosphate dehydrogenase-like, C-terminal domain"/>
    <property type="match status" value="1"/>
</dbReference>
<dbReference type="EMBL" id="CP001968">
    <property type="protein sequence ID" value="ADD67065.1"/>
    <property type="molecule type" value="Genomic_DNA"/>
</dbReference>
<keyword evidence="4" id="KW-0520">NAD</keyword>
<evidence type="ECO:0000313" key="9">
    <source>
        <dbReference type="Proteomes" id="UP000002012"/>
    </source>
</evidence>
<evidence type="ECO:0000256" key="2">
    <source>
        <dbReference type="ARBA" id="ARBA00023002"/>
    </source>
</evidence>
<dbReference type="Pfam" id="PF02800">
    <property type="entry name" value="Gp_dh_C"/>
    <property type="match status" value="1"/>
</dbReference>
<dbReference type="InterPro" id="IPR020831">
    <property type="entry name" value="GlycerAld/Erythrose_P_DH"/>
</dbReference>
<dbReference type="PaxDb" id="522772-Dacet_0263"/>
<feature type="site" description="Activates thiol group during catalysis" evidence="5">
    <location>
        <position position="180"/>
    </location>
</feature>
<dbReference type="FunFam" id="3.40.50.720:FF:000001">
    <property type="entry name" value="Glyceraldehyde-3-phosphate dehydrogenase"/>
    <property type="match status" value="1"/>
</dbReference>
<name>D4H2K4_DENA2</name>
<feature type="binding site" evidence="4">
    <location>
        <position position="122"/>
    </location>
    <ligand>
        <name>NAD(+)</name>
        <dbReference type="ChEBI" id="CHEBI:57540"/>
    </ligand>
</feature>
<dbReference type="STRING" id="522772.Dacet_0263"/>
<keyword evidence="9" id="KW-1185">Reference proteome</keyword>
<dbReference type="InterPro" id="IPR020829">
    <property type="entry name" value="GlycerAld_3-P_DH_cat"/>
</dbReference>
<dbReference type="InParanoid" id="D4H2K4"/>
<gene>
    <name evidence="8" type="ordered locus">Dacet_0263</name>
</gene>
<dbReference type="KEGG" id="dap:Dacet_0263"/>
<accession>D4H2K4</accession>
<keyword evidence="2 8" id="KW-0560">Oxidoreductase</keyword>
<dbReference type="PIRSF" id="PIRSF000149">
    <property type="entry name" value="GAP_DH"/>
    <property type="match status" value="1"/>
</dbReference>
<dbReference type="CDD" id="cd05214">
    <property type="entry name" value="GAPDH_I_N"/>
    <property type="match status" value="1"/>
</dbReference>
<evidence type="ECO:0000313" key="8">
    <source>
        <dbReference type="EMBL" id="ADD67065.1"/>
    </source>
</evidence>
<sequence length="343" mass="37600">MIKKIAINGFGRIGRVLFKQIINDNRYEIKIINDPASTEMMSYLLKHDTTLGTMDMHNEVETGCDFIAVNGKHIHITHEIAPDSLSWGKHDIDVVIDCSGAYLTKIKAQKHLDAGAKKVILSAPAGHEIPTVVYGVNTEILTPDDRIISAASCSTNALAPMVQALSRYANILAGNMLTVHGYTASQVLVDNAQKNNDFRRSRAAACNIIPTSAEAATAVGRVIPSLNGKLYGSAVRVPVQAGCYINFIAEIQRKNATIEELNDVMESASSEFFGYTEEELVSSDIIGIRYASLFDATQTEVCRTSQNTFQTKLSAWFDNESSFVSQIIRCLSIDPSKINKTIY</sequence>
<dbReference type="EC" id="1.2.1.12" evidence="8"/>
<dbReference type="PANTHER" id="PTHR43148">
    <property type="entry name" value="GLYCERALDEHYDE-3-PHOSPHATE DEHYDROGENASE 2"/>
    <property type="match status" value="1"/>
</dbReference>
<feature type="binding site" evidence="4">
    <location>
        <position position="34"/>
    </location>
    <ligand>
        <name>NAD(+)</name>
        <dbReference type="ChEBI" id="CHEBI:57540"/>
    </ligand>
</feature>
<feature type="binding site" evidence="4">
    <location>
        <position position="319"/>
    </location>
    <ligand>
        <name>NAD(+)</name>
        <dbReference type="ChEBI" id="CHEBI:57540"/>
    </ligand>
</feature>
<feature type="active site" description="Nucleophile" evidence="3">
    <location>
        <position position="153"/>
    </location>
</feature>
<dbReference type="Gene3D" id="3.30.360.10">
    <property type="entry name" value="Dihydrodipicolinate Reductase, domain 2"/>
    <property type="match status" value="1"/>
</dbReference>
<dbReference type="GO" id="GO:0004365">
    <property type="term" value="F:glyceraldehyde-3-phosphate dehydrogenase (NAD+) (phosphorylating) activity"/>
    <property type="evidence" value="ECO:0007669"/>
    <property type="project" value="UniProtKB-EC"/>
</dbReference>
<evidence type="ECO:0000256" key="3">
    <source>
        <dbReference type="PIRSR" id="PIRSR000149-1"/>
    </source>
</evidence>
<proteinExistence type="inferred from homology"/>
<dbReference type="OrthoDB" id="9803304at2"/>
<dbReference type="eggNOG" id="COG0057">
    <property type="taxonomic scope" value="Bacteria"/>
</dbReference>
<evidence type="ECO:0000259" key="7">
    <source>
        <dbReference type="SMART" id="SM00846"/>
    </source>
</evidence>
<comment type="similarity">
    <text evidence="6">Belongs to the glyceraldehyde-3-phosphate dehydrogenase family.</text>
</comment>
<keyword evidence="4" id="KW-0547">Nucleotide-binding</keyword>
<dbReference type="RefSeq" id="WP_013009610.1">
    <property type="nucleotide sequence ID" value="NC_013943.1"/>
</dbReference>
<organism evidence="8 9">
    <name type="scientific">Denitrovibrio acetiphilus (strain DSM 12809 / NBRC 114555 / N2460)</name>
    <dbReference type="NCBI Taxonomy" id="522772"/>
    <lineage>
        <taxon>Bacteria</taxon>
        <taxon>Pseudomonadati</taxon>
        <taxon>Deferribacterota</taxon>
        <taxon>Deferribacteres</taxon>
        <taxon>Deferribacterales</taxon>
        <taxon>Geovibrionaceae</taxon>
        <taxon>Denitrovibrio</taxon>
    </lineage>
</organism>
<dbReference type="GO" id="GO:0051287">
    <property type="term" value="F:NAD binding"/>
    <property type="evidence" value="ECO:0007669"/>
    <property type="project" value="InterPro"/>
</dbReference>